<proteinExistence type="predicted"/>
<dbReference type="AlphaFoldDB" id="A0A382MM31"/>
<dbReference type="SUPFAM" id="SSF53098">
    <property type="entry name" value="Ribonuclease H-like"/>
    <property type="match status" value="1"/>
</dbReference>
<accession>A0A382MM31</accession>
<sequence length="52" mass="6085">VSDCEEFETVQELLSGLKEYFEFYNFERPHQSLVGKTPAEIYWGRDVVKKAA</sequence>
<name>A0A382MM31_9ZZZZ</name>
<evidence type="ECO:0000313" key="2">
    <source>
        <dbReference type="EMBL" id="SVC48837.1"/>
    </source>
</evidence>
<feature type="non-terminal residue" evidence="2">
    <location>
        <position position="1"/>
    </location>
</feature>
<protein>
    <recommendedName>
        <fullName evidence="1">Integrase catalytic domain-containing protein</fullName>
    </recommendedName>
</protein>
<dbReference type="Pfam" id="PF13683">
    <property type="entry name" value="rve_3"/>
    <property type="match status" value="1"/>
</dbReference>
<reference evidence="2" key="1">
    <citation type="submission" date="2018-05" db="EMBL/GenBank/DDBJ databases">
        <authorList>
            <person name="Lanie J.A."/>
            <person name="Ng W.-L."/>
            <person name="Kazmierczak K.M."/>
            <person name="Andrzejewski T.M."/>
            <person name="Davidsen T.M."/>
            <person name="Wayne K.J."/>
            <person name="Tettelin H."/>
            <person name="Glass J.I."/>
            <person name="Rusch D."/>
            <person name="Podicherti R."/>
            <person name="Tsui H.-C.T."/>
            <person name="Winkler M.E."/>
        </authorList>
    </citation>
    <scope>NUCLEOTIDE SEQUENCE</scope>
</reference>
<dbReference type="InterPro" id="IPR001584">
    <property type="entry name" value="Integrase_cat-core"/>
</dbReference>
<dbReference type="GO" id="GO:0015074">
    <property type="term" value="P:DNA integration"/>
    <property type="evidence" value="ECO:0007669"/>
    <property type="project" value="InterPro"/>
</dbReference>
<feature type="domain" description="Integrase catalytic" evidence="1">
    <location>
        <begin position="5"/>
        <end position="38"/>
    </location>
</feature>
<dbReference type="EMBL" id="UINC01093982">
    <property type="protein sequence ID" value="SVC48837.1"/>
    <property type="molecule type" value="Genomic_DNA"/>
</dbReference>
<evidence type="ECO:0000259" key="1">
    <source>
        <dbReference type="Pfam" id="PF13683"/>
    </source>
</evidence>
<gene>
    <name evidence="2" type="ORF">METZ01_LOCUS301691</name>
</gene>
<dbReference type="InterPro" id="IPR012337">
    <property type="entry name" value="RNaseH-like_sf"/>
</dbReference>
<organism evidence="2">
    <name type="scientific">marine metagenome</name>
    <dbReference type="NCBI Taxonomy" id="408172"/>
    <lineage>
        <taxon>unclassified sequences</taxon>
        <taxon>metagenomes</taxon>
        <taxon>ecological metagenomes</taxon>
    </lineage>
</organism>